<dbReference type="Gene3D" id="1.10.150.240">
    <property type="entry name" value="Putative phosphatase, domain 2"/>
    <property type="match status" value="1"/>
</dbReference>
<dbReference type="SFLD" id="SFLDS00003">
    <property type="entry name" value="Haloacid_Dehalogenase"/>
    <property type="match status" value="1"/>
</dbReference>
<organism evidence="1 2">
    <name type="scientific">Candidatus Limivivens merdigallinarum</name>
    <dbReference type="NCBI Taxonomy" id="2840859"/>
    <lineage>
        <taxon>Bacteria</taxon>
        <taxon>Bacillati</taxon>
        <taxon>Bacillota</taxon>
        <taxon>Clostridia</taxon>
        <taxon>Lachnospirales</taxon>
        <taxon>Lachnospiraceae</taxon>
        <taxon>Lachnospiraceae incertae sedis</taxon>
        <taxon>Candidatus Limivivens</taxon>
    </lineage>
</organism>
<reference evidence="1" key="1">
    <citation type="submission" date="2020-10" db="EMBL/GenBank/DDBJ databases">
        <authorList>
            <person name="Gilroy R."/>
        </authorList>
    </citation>
    <scope>NUCLEOTIDE SEQUENCE</scope>
    <source>
        <strain evidence="1">ChiSjej3B21-11622</strain>
    </source>
</reference>
<dbReference type="EMBL" id="DVFT01000003">
    <property type="protein sequence ID" value="HIQ94996.1"/>
    <property type="molecule type" value="Genomic_DNA"/>
</dbReference>
<dbReference type="InterPro" id="IPR006439">
    <property type="entry name" value="HAD-SF_hydro_IA"/>
</dbReference>
<comment type="caution">
    <text evidence="1">The sequence shown here is derived from an EMBL/GenBank/DDBJ whole genome shotgun (WGS) entry which is preliminary data.</text>
</comment>
<dbReference type="PANTHER" id="PTHR43611">
    <property type="entry name" value="ALPHA-D-GLUCOSE 1-PHOSPHATE PHOSPHATASE"/>
    <property type="match status" value="1"/>
</dbReference>
<dbReference type="PANTHER" id="PTHR43611:SF3">
    <property type="entry name" value="FLAVIN MONONUCLEOTIDE HYDROLASE 1, CHLOROPLATIC"/>
    <property type="match status" value="1"/>
</dbReference>
<dbReference type="AlphaFoldDB" id="A0A9D0ZT31"/>
<name>A0A9D0ZT31_9FIRM</name>
<sequence length="226" mass="26872">MQKGNTTESYERRTQKEVAMLRNIIFDVGDVLIEYRWKDMLMDHGLSEDEAERVGYEIFNSGLWEEVFDLGLMTADEIIREYHKKYPEDGNAIQWFIQHGEQMHVPRPEIWEKVRLLKEQGYRIYLLSNYSELLFQQHTKNASFLQYIDGKVVSYQVHIGKPDPEIYRCLLEKYQIRPEESIFFDDRKKNIEAAEKLGIQGVWVTSREMLNGRLDELLSEKRGEGR</sequence>
<dbReference type="SFLD" id="SFLDG01129">
    <property type="entry name" value="C1.5:_HAD__Beta-PGM__Phosphata"/>
    <property type="match status" value="1"/>
</dbReference>
<accession>A0A9D0ZT31</accession>
<dbReference type="Proteomes" id="UP000886886">
    <property type="component" value="Unassembled WGS sequence"/>
</dbReference>
<protein>
    <submittedName>
        <fullName evidence="1">HAD family phosphatase</fullName>
    </submittedName>
</protein>
<dbReference type="InterPro" id="IPR023214">
    <property type="entry name" value="HAD_sf"/>
</dbReference>
<proteinExistence type="predicted"/>
<dbReference type="NCBIfam" id="TIGR01509">
    <property type="entry name" value="HAD-SF-IA-v3"/>
    <property type="match status" value="1"/>
</dbReference>
<dbReference type="Pfam" id="PF00702">
    <property type="entry name" value="Hydrolase"/>
    <property type="match status" value="1"/>
</dbReference>
<dbReference type="InterPro" id="IPR023198">
    <property type="entry name" value="PGP-like_dom2"/>
</dbReference>
<dbReference type="SUPFAM" id="SSF56784">
    <property type="entry name" value="HAD-like"/>
    <property type="match status" value="1"/>
</dbReference>
<reference evidence="1" key="2">
    <citation type="journal article" date="2021" name="PeerJ">
        <title>Extensive microbial diversity within the chicken gut microbiome revealed by metagenomics and culture.</title>
        <authorList>
            <person name="Gilroy R."/>
            <person name="Ravi A."/>
            <person name="Getino M."/>
            <person name="Pursley I."/>
            <person name="Horton D.L."/>
            <person name="Alikhan N.F."/>
            <person name="Baker D."/>
            <person name="Gharbi K."/>
            <person name="Hall N."/>
            <person name="Watson M."/>
            <person name="Adriaenssens E.M."/>
            <person name="Foster-Nyarko E."/>
            <person name="Jarju S."/>
            <person name="Secka A."/>
            <person name="Antonio M."/>
            <person name="Oren A."/>
            <person name="Chaudhuri R.R."/>
            <person name="La Ragione R."/>
            <person name="Hildebrand F."/>
            <person name="Pallen M.J."/>
        </authorList>
    </citation>
    <scope>NUCLEOTIDE SEQUENCE</scope>
    <source>
        <strain evidence="1">ChiSjej3B21-11622</strain>
    </source>
</reference>
<dbReference type="Gene3D" id="3.40.50.1000">
    <property type="entry name" value="HAD superfamily/HAD-like"/>
    <property type="match status" value="1"/>
</dbReference>
<evidence type="ECO:0000313" key="2">
    <source>
        <dbReference type="Proteomes" id="UP000886886"/>
    </source>
</evidence>
<dbReference type="CDD" id="cd02603">
    <property type="entry name" value="HAD_sEH-N_like"/>
    <property type="match status" value="1"/>
</dbReference>
<dbReference type="PRINTS" id="PR00413">
    <property type="entry name" value="HADHALOGNASE"/>
</dbReference>
<evidence type="ECO:0000313" key="1">
    <source>
        <dbReference type="EMBL" id="HIQ94996.1"/>
    </source>
</evidence>
<gene>
    <name evidence="1" type="ORF">IAB26_00350</name>
</gene>
<dbReference type="InterPro" id="IPR036412">
    <property type="entry name" value="HAD-like_sf"/>
</dbReference>